<feature type="domain" description="YqcC-like" evidence="1">
    <location>
        <begin position="10"/>
        <end position="104"/>
    </location>
</feature>
<dbReference type="Pfam" id="PF04287">
    <property type="entry name" value="DUF446"/>
    <property type="match status" value="1"/>
</dbReference>
<protein>
    <submittedName>
        <fullName evidence="2">Uncharacterized protein YqcC (DUF446 family)</fullName>
    </submittedName>
</protein>
<dbReference type="RefSeq" id="WP_110016920.1">
    <property type="nucleotide sequence ID" value="NZ_QGTJ01000001.1"/>
</dbReference>
<reference evidence="2 3" key="1">
    <citation type="submission" date="2018-05" db="EMBL/GenBank/DDBJ databases">
        <title>Genomic Encyclopedia of Type Strains, Phase IV (KMG-IV): sequencing the most valuable type-strain genomes for metagenomic binning, comparative biology and taxonomic classification.</title>
        <authorList>
            <person name="Goeker M."/>
        </authorList>
    </citation>
    <scope>NUCLEOTIDE SEQUENCE [LARGE SCALE GENOMIC DNA]</scope>
    <source>
        <strain evidence="2 3">DSM 23606</strain>
    </source>
</reference>
<evidence type="ECO:0000259" key="1">
    <source>
        <dbReference type="Pfam" id="PF04287"/>
    </source>
</evidence>
<dbReference type="InterPro" id="IPR023376">
    <property type="entry name" value="YqcC-like_dom"/>
</dbReference>
<dbReference type="EMBL" id="QGTJ01000001">
    <property type="protein sequence ID" value="PWV65941.1"/>
    <property type="molecule type" value="Genomic_DNA"/>
</dbReference>
<evidence type="ECO:0000313" key="2">
    <source>
        <dbReference type="EMBL" id="PWV65941.1"/>
    </source>
</evidence>
<dbReference type="AlphaFoldDB" id="A0A317N044"/>
<dbReference type="InterPro" id="IPR007384">
    <property type="entry name" value="UCP006257"/>
</dbReference>
<comment type="caution">
    <text evidence="2">The sequence shown here is derived from an EMBL/GenBank/DDBJ whole genome shotgun (WGS) entry which is preliminary data.</text>
</comment>
<name>A0A317N044_9GAMM</name>
<dbReference type="PANTHER" id="PTHR39586:SF1">
    <property type="entry name" value="CYTOPLASMIC PROTEIN"/>
    <property type="match status" value="1"/>
</dbReference>
<sequence>MTERHTALIAALFELEAELRRLELWEAEAPGADCFASTVPFCHDTMFFHQWLQWVLLPRLGELLELGTLPPFPSQMAELAELTWESTDLDAAGLIALLRRIDRLLGEPAPRRH</sequence>
<dbReference type="SUPFAM" id="SSF158452">
    <property type="entry name" value="YqcC-like"/>
    <property type="match status" value="1"/>
</dbReference>
<keyword evidence="3" id="KW-1185">Reference proteome</keyword>
<dbReference type="GO" id="GO:0044010">
    <property type="term" value="P:single-species biofilm formation"/>
    <property type="evidence" value="ECO:0007669"/>
    <property type="project" value="TreeGrafter"/>
</dbReference>
<evidence type="ECO:0000313" key="3">
    <source>
        <dbReference type="Proteomes" id="UP000246569"/>
    </source>
</evidence>
<dbReference type="InterPro" id="IPR036814">
    <property type="entry name" value="YqcC-like_sf"/>
</dbReference>
<accession>A0A317N044</accession>
<dbReference type="Proteomes" id="UP000246569">
    <property type="component" value="Unassembled WGS sequence"/>
</dbReference>
<dbReference type="Gene3D" id="1.20.1440.40">
    <property type="entry name" value="YqcC-like"/>
    <property type="match status" value="1"/>
</dbReference>
<organism evidence="2 3">
    <name type="scientific">Plasticicumulans acidivorans</name>
    <dbReference type="NCBI Taxonomy" id="886464"/>
    <lineage>
        <taxon>Bacteria</taxon>
        <taxon>Pseudomonadati</taxon>
        <taxon>Pseudomonadota</taxon>
        <taxon>Gammaproteobacteria</taxon>
        <taxon>Candidatus Competibacteraceae</taxon>
        <taxon>Plasticicumulans</taxon>
    </lineage>
</organism>
<proteinExistence type="predicted"/>
<gene>
    <name evidence="2" type="ORF">C7443_101427</name>
</gene>
<dbReference type="PANTHER" id="PTHR39586">
    <property type="entry name" value="CYTOPLASMIC PROTEIN-RELATED"/>
    <property type="match status" value="1"/>
</dbReference>